<name>A0ABN7V8A5_GIGMA</name>
<evidence type="ECO:0000256" key="1">
    <source>
        <dbReference type="SAM" id="MobiDB-lite"/>
    </source>
</evidence>
<feature type="region of interest" description="Disordered" evidence="1">
    <location>
        <begin position="1"/>
        <end position="44"/>
    </location>
</feature>
<dbReference type="EMBL" id="CAJVQB010010442">
    <property type="protein sequence ID" value="CAG8739885.1"/>
    <property type="molecule type" value="Genomic_DNA"/>
</dbReference>
<proteinExistence type="predicted"/>
<gene>
    <name evidence="2" type="ORF">GMARGA_LOCUS15268</name>
</gene>
<dbReference type="Proteomes" id="UP000789901">
    <property type="component" value="Unassembled WGS sequence"/>
</dbReference>
<comment type="caution">
    <text evidence="2">The sequence shown here is derived from an EMBL/GenBank/DDBJ whole genome shotgun (WGS) entry which is preliminary data.</text>
</comment>
<feature type="compositionally biased region" description="Polar residues" evidence="1">
    <location>
        <begin position="1"/>
        <end position="10"/>
    </location>
</feature>
<feature type="compositionally biased region" description="Basic residues" evidence="1">
    <location>
        <begin position="29"/>
        <end position="44"/>
    </location>
</feature>
<evidence type="ECO:0000313" key="3">
    <source>
        <dbReference type="Proteomes" id="UP000789901"/>
    </source>
</evidence>
<keyword evidence="3" id="KW-1185">Reference proteome</keyword>
<reference evidence="2 3" key="1">
    <citation type="submission" date="2021-06" db="EMBL/GenBank/DDBJ databases">
        <authorList>
            <person name="Kallberg Y."/>
            <person name="Tangrot J."/>
            <person name="Rosling A."/>
        </authorList>
    </citation>
    <scope>NUCLEOTIDE SEQUENCE [LARGE SCALE GENOMIC DNA]</scope>
    <source>
        <strain evidence="2 3">120-4 pot B 10/14</strain>
    </source>
</reference>
<organism evidence="2 3">
    <name type="scientific">Gigaspora margarita</name>
    <dbReference type="NCBI Taxonomy" id="4874"/>
    <lineage>
        <taxon>Eukaryota</taxon>
        <taxon>Fungi</taxon>
        <taxon>Fungi incertae sedis</taxon>
        <taxon>Mucoromycota</taxon>
        <taxon>Glomeromycotina</taxon>
        <taxon>Glomeromycetes</taxon>
        <taxon>Diversisporales</taxon>
        <taxon>Gigasporaceae</taxon>
        <taxon>Gigaspora</taxon>
    </lineage>
</organism>
<sequence length="44" mass="5043">SNKPTKNNYQKILLTKPSPKKPCQNPTPKKTKKRTNAKHRTNAL</sequence>
<feature type="non-terminal residue" evidence="2">
    <location>
        <position position="1"/>
    </location>
</feature>
<accession>A0ABN7V8A5</accession>
<evidence type="ECO:0000313" key="2">
    <source>
        <dbReference type="EMBL" id="CAG8739885.1"/>
    </source>
</evidence>
<protein>
    <submittedName>
        <fullName evidence="2">34216_t:CDS:1</fullName>
    </submittedName>
</protein>